<reference evidence="2 3" key="1">
    <citation type="journal article" date="2016" name="PLoS Pathog.">
        <title>Biosynthesis of antibiotic leucinostatins in bio-control fungus Purpureocillium lilacinum and their inhibition on phytophthora revealed by genome mining.</title>
        <authorList>
            <person name="Wang G."/>
            <person name="Liu Z."/>
            <person name="Lin R."/>
            <person name="Li E."/>
            <person name="Mao Z."/>
            <person name="Ling J."/>
            <person name="Yang Y."/>
            <person name="Yin W.B."/>
            <person name="Xie B."/>
        </authorList>
    </citation>
    <scope>NUCLEOTIDE SEQUENCE [LARGE SCALE GENOMIC DNA]</scope>
    <source>
        <strain evidence="2">170</strain>
    </source>
</reference>
<comment type="caution">
    <text evidence="2">The sequence shown here is derived from an EMBL/GenBank/DDBJ whole genome shotgun (WGS) entry which is preliminary data.</text>
</comment>
<sequence length="316" mass="32576">MRFSFLIGVGSVAAGVATLPTICQSTPPLALIAADLVSAKIEVASTGAGHCQAVVRFKNEAFWPITVDFGQISCLGDQIAEFTLPADAPPGAASIYWLCAGQTSTTCIDGVVANSRNSGDANAMPRSLKGRFGCVEPATALISTTFTKAIGTQAIATTITKTVTGLTTRFPSEQSTQYKLSKAVTWHSDKTDQTGLLTTTNPAEKEPGLRTSVQTYAGSSTTTCNPISCLVLVPLPDTTTAANTNVVTTSTSTITTINTVTATNTGFVTEGPPAETGSSTVDEMTVCGPTVTTTTTFLIQTITVACPADASRVLAT</sequence>
<evidence type="ECO:0000313" key="2">
    <source>
        <dbReference type="EMBL" id="OAQ57881.2"/>
    </source>
</evidence>
<accession>A0A179EXI3</accession>
<dbReference type="KEGG" id="pchm:VFPPC_11343"/>
<name>A0A179EXI3_METCM</name>
<dbReference type="Proteomes" id="UP000078397">
    <property type="component" value="Unassembled WGS sequence"/>
</dbReference>
<feature type="chain" id="PRO_5013243966" evidence="1">
    <location>
        <begin position="19"/>
        <end position="316"/>
    </location>
</feature>
<dbReference type="EMBL" id="LSBJ02000015">
    <property type="protein sequence ID" value="OAQ57881.2"/>
    <property type="molecule type" value="Genomic_DNA"/>
</dbReference>
<gene>
    <name evidence="2" type="ORF">VFPPC_11343</name>
</gene>
<proteinExistence type="predicted"/>
<dbReference type="OrthoDB" id="5104857at2759"/>
<organism evidence="2 3">
    <name type="scientific">Pochonia chlamydosporia 170</name>
    <dbReference type="NCBI Taxonomy" id="1380566"/>
    <lineage>
        <taxon>Eukaryota</taxon>
        <taxon>Fungi</taxon>
        <taxon>Dikarya</taxon>
        <taxon>Ascomycota</taxon>
        <taxon>Pezizomycotina</taxon>
        <taxon>Sordariomycetes</taxon>
        <taxon>Hypocreomycetidae</taxon>
        <taxon>Hypocreales</taxon>
        <taxon>Clavicipitaceae</taxon>
        <taxon>Pochonia</taxon>
    </lineage>
</organism>
<dbReference type="STRING" id="1380566.A0A179EXI3"/>
<feature type="signal peptide" evidence="1">
    <location>
        <begin position="1"/>
        <end position="18"/>
    </location>
</feature>
<keyword evidence="1" id="KW-0732">Signal</keyword>
<evidence type="ECO:0000313" key="3">
    <source>
        <dbReference type="Proteomes" id="UP000078397"/>
    </source>
</evidence>
<evidence type="ECO:0000256" key="1">
    <source>
        <dbReference type="SAM" id="SignalP"/>
    </source>
</evidence>
<dbReference type="RefSeq" id="XP_022283914.1">
    <property type="nucleotide sequence ID" value="XM_022428752.1"/>
</dbReference>
<keyword evidence="3" id="KW-1185">Reference proteome</keyword>
<dbReference type="GeneID" id="28853556"/>
<dbReference type="AlphaFoldDB" id="A0A179EXI3"/>
<protein>
    <submittedName>
        <fullName evidence="2">Uncharacterized protein</fullName>
    </submittedName>
</protein>